<accession>A0A520MDC5</accession>
<gene>
    <name evidence="2" type="ORF">EVB03_08690</name>
</gene>
<proteinExistence type="predicted"/>
<dbReference type="Pfam" id="PF10263">
    <property type="entry name" value="SprT-like"/>
    <property type="match status" value="1"/>
</dbReference>
<dbReference type="SMART" id="SM00731">
    <property type="entry name" value="SprT"/>
    <property type="match status" value="1"/>
</dbReference>
<organism evidence="2 3">
    <name type="scientific">SAR92 clade bacterium</name>
    <dbReference type="NCBI Taxonomy" id="2315479"/>
    <lineage>
        <taxon>Bacteria</taxon>
        <taxon>Pseudomonadati</taxon>
        <taxon>Pseudomonadota</taxon>
        <taxon>Gammaproteobacteria</taxon>
        <taxon>Cellvibrionales</taxon>
        <taxon>Porticoccaceae</taxon>
        <taxon>SAR92 clade</taxon>
    </lineage>
</organism>
<dbReference type="PANTHER" id="PTHR38773:SF1">
    <property type="entry name" value="PROTEIN SPRT"/>
    <property type="match status" value="1"/>
</dbReference>
<evidence type="ECO:0000313" key="2">
    <source>
        <dbReference type="EMBL" id="RZO19195.1"/>
    </source>
</evidence>
<evidence type="ECO:0000259" key="1">
    <source>
        <dbReference type="SMART" id="SM00731"/>
    </source>
</evidence>
<feature type="domain" description="SprT-like" evidence="1">
    <location>
        <begin position="36"/>
        <end position="191"/>
    </location>
</feature>
<protein>
    <submittedName>
        <fullName evidence="2">Metallopeptidase (SprT family)</fullName>
    </submittedName>
</protein>
<name>A0A520MDC5_9GAMM</name>
<dbReference type="Proteomes" id="UP000315889">
    <property type="component" value="Unassembled WGS sequence"/>
</dbReference>
<sequence length="194" mass="22534">MDLDQQPLSKTEAVANNVDKHLITPVSEDQRLQIVEATNSCVEKAGNIFSRHFSLLTIDFDLRGKCAGMYQVSGRKRRIRYNPWIFAKYYEESLINTVTHEVAHYVVDSIWGIRHVKPHGKEWRDTMFAMGVEPIVTGSYDLEGIPTRQYRRYSYQCDCRTHDLTSLRHRKIVEKGAIYRCQLCHSPLKQCAAR</sequence>
<dbReference type="AlphaFoldDB" id="A0A520MDC5"/>
<dbReference type="GO" id="GO:0006950">
    <property type="term" value="P:response to stress"/>
    <property type="evidence" value="ECO:0007669"/>
    <property type="project" value="UniProtKB-ARBA"/>
</dbReference>
<dbReference type="PANTHER" id="PTHR38773">
    <property type="entry name" value="PROTEIN SPRT"/>
    <property type="match status" value="1"/>
</dbReference>
<dbReference type="EMBL" id="SHBP01000016">
    <property type="protein sequence ID" value="RZO19195.1"/>
    <property type="molecule type" value="Genomic_DNA"/>
</dbReference>
<evidence type="ECO:0000313" key="3">
    <source>
        <dbReference type="Proteomes" id="UP000315889"/>
    </source>
</evidence>
<comment type="caution">
    <text evidence="2">The sequence shown here is derived from an EMBL/GenBank/DDBJ whole genome shotgun (WGS) entry which is preliminary data.</text>
</comment>
<reference evidence="2 3" key="1">
    <citation type="submission" date="2019-02" db="EMBL/GenBank/DDBJ databases">
        <title>Prokaryotic population dynamics and viral predation in marine succession experiment using metagenomics: the confinement effect.</title>
        <authorList>
            <person name="Haro-Moreno J.M."/>
            <person name="Rodriguez-Valera F."/>
            <person name="Lopez-Perez M."/>
        </authorList>
    </citation>
    <scope>NUCLEOTIDE SEQUENCE [LARGE SCALE GENOMIC DNA]</scope>
    <source>
        <strain evidence="2">MED-G170</strain>
    </source>
</reference>
<dbReference type="InterPro" id="IPR006640">
    <property type="entry name" value="SprT-like_domain"/>
</dbReference>